<gene>
    <name evidence="1" type="ORF">CEXT_289831</name>
</gene>
<evidence type="ECO:0000313" key="1">
    <source>
        <dbReference type="EMBL" id="GIX80891.1"/>
    </source>
</evidence>
<sequence>MNHFPLLVLEHDECTIANIRAFRFSESRFLLQEFQMRQIPGIAILFSGKRKGARRKRRTSELFIVAMWRVKNDAGFA</sequence>
<dbReference type="Proteomes" id="UP001054945">
    <property type="component" value="Unassembled WGS sequence"/>
</dbReference>
<dbReference type="EMBL" id="BPLR01020630">
    <property type="protein sequence ID" value="GIX80891.1"/>
    <property type="molecule type" value="Genomic_DNA"/>
</dbReference>
<protein>
    <submittedName>
        <fullName evidence="1">Uncharacterized protein</fullName>
    </submittedName>
</protein>
<organism evidence="1 2">
    <name type="scientific">Caerostris extrusa</name>
    <name type="common">Bark spider</name>
    <name type="synonym">Caerostris bankana</name>
    <dbReference type="NCBI Taxonomy" id="172846"/>
    <lineage>
        <taxon>Eukaryota</taxon>
        <taxon>Metazoa</taxon>
        <taxon>Ecdysozoa</taxon>
        <taxon>Arthropoda</taxon>
        <taxon>Chelicerata</taxon>
        <taxon>Arachnida</taxon>
        <taxon>Araneae</taxon>
        <taxon>Araneomorphae</taxon>
        <taxon>Entelegynae</taxon>
        <taxon>Araneoidea</taxon>
        <taxon>Araneidae</taxon>
        <taxon>Caerostris</taxon>
    </lineage>
</organism>
<dbReference type="AlphaFoldDB" id="A0AAV4NB40"/>
<accession>A0AAV4NB40</accession>
<evidence type="ECO:0000313" key="2">
    <source>
        <dbReference type="Proteomes" id="UP001054945"/>
    </source>
</evidence>
<comment type="caution">
    <text evidence="1">The sequence shown here is derived from an EMBL/GenBank/DDBJ whole genome shotgun (WGS) entry which is preliminary data.</text>
</comment>
<name>A0AAV4NB40_CAEEX</name>
<reference evidence="1 2" key="1">
    <citation type="submission" date="2021-06" db="EMBL/GenBank/DDBJ databases">
        <title>Caerostris extrusa draft genome.</title>
        <authorList>
            <person name="Kono N."/>
            <person name="Arakawa K."/>
        </authorList>
    </citation>
    <scope>NUCLEOTIDE SEQUENCE [LARGE SCALE GENOMIC DNA]</scope>
</reference>
<proteinExistence type="predicted"/>
<keyword evidence="2" id="KW-1185">Reference proteome</keyword>